<reference evidence="2 3" key="2">
    <citation type="submission" date="2013-11" db="EMBL/GenBank/DDBJ databases">
        <title>The Genome Sequence of Phytophthora parasitica CJ05E6.</title>
        <authorList>
            <consortium name="The Broad Institute Genomics Platform"/>
            <person name="Russ C."/>
            <person name="Tyler B."/>
            <person name="Panabieres F."/>
            <person name="Shan W."/>
            <person name="Tripathy S."/>
            <person name="Grunwald N."/>
            <person name="Machado M."/>
            <person name="Johnson C.S."/>
            <person name="Arredondo F."/>
            <person name="Hong C."/>
            <person name="Coffey M."/>
            <person name="Young S.K."/>
            <person name="Zeng Q."/>
            <person name="Gargeya S."/>
            <person name="Fitzgerald M."/>
            <person name="Abouelleil A."/>
            <person name="Alvarado L."/>
            <person name="Chapman S.B."/>
            <person name="Gainer-Dewar J."/>
            <person name="Goldberg J."/>
            <person name="Griggs A."/>
            <person name="Gujja S."/>
            <person name="Hansen M."/>
            <person name="Howarth C."/>
            <person name="Imamovic A."/>
            <person name="Ireland A."/>
            <person name="Larimer J."/>
            <person name="McCowan C."/>
            <person name="Murphy C."/>
            <person name="Pearson M."/>
            <person name="Poon T.W."/>
            <person name="Priest M."/>
            <person name="Roberts A."/>
            <person name="Saif S."/>
            <person name="Shea T."/>
            <person name="Sykes S."/>
            <person name="Wortman J."/>
            <person name="Nusbaum C."/>
            <person name="Birren B."/>
        </authorList>
    </citation>
    <scope>NUCLEOTIDE SEQUENCE [LARGE SCALE GENOMIC DNA]</scope>
    <source>
        <strain evidence="2 3">CJ05E6</strain>
    </source>
</reference>
<dbReference type="Proteomes" id="UP000053236">
    <property type="component" value="Unassembled WGS sequence"/>
</dbReference>
<dbReference type="EMBL" id="KI670281">
    <property type="protein sequence ID" value="ETL50776.1"/>
    <property type="molecule type" value="Genomic_DNA"/>
</dbReference>
<sequence length="44" mass="5151">MKFKRNDQVNEGTLRDVYIYRPRFSNSKPLGSEEVQEGNSLVFT</sequence>
<dbReference type="Proteomes" id="UP000053864">
    <property type="component" value="Unassembled WGS sequence"/>
</dbReference>
<evidence type="ECO:0000313" key="1">
    <source>
        <dbReference type="EMBL" id="ETK97419.1"/>
    </source>
</evidence>
<protein>
    <submittedName>
        <fullName evidence="2">Uncharacterized protein</fullName>
    </submittedName>
</protein>
<organism evidence="2 3">
    <name type="scientific">Phytophthora nicotianae</name>
    <name type="common">Potato buckeye rot agent</name>
    <name type="synonym">Phytophthora parasitica</name>
    <dbReference type="NCBI Taxonomy" id="4792"/>
    <lineage>
        <taxon>Eukaryota</taxon>
        <taxon>Sar</taxon>
        <taxon>Stramenopiles</taxon>
        <taxon>Oomycota</taxon>
        <taxon>Peronosporomycetes</taxon>
        <taxon>Peronosporales</taxon>
        <taxon>Peronosporaceae</taxon>
        <taxon>Phytophthora</taxon>
    </lineage>
</organism>
<dbReference type="AlphaFoldDB" id="W2JWP4"/>
<proteinExistence type="predicted"/>
<gene>
    <name evidence="1" type="ORF">L915_00027</name>
    <name evidence="2" type="ORF">L916_00023</name>
</gene>
<name>W2JWP4_PHYNI</name>
<dbReference type="EMBL" id="KI683822">
    <property type="protein sequence ID" value="ETK97419.1"/>
    <property type="molecule type" value="Genomic_DNA"/>
</dbReference>
<evidence type="ECO:0000313" key="3">
    <source>
        <dbReference type="Proteomes" id="UP000053864"/>
    </source>
</evidence>
<reference evidence="1" key="1">
    <citation type="submission" date="2013-11" db="EMBL/GenBank/DDBJ databases">
        <title>The Genome Sequence of Phytophthora parasitica CJ02B3.</title>
        <authorList>
            <consortium name="The Broad Institute Genomics Platform"/>
            <person name="Russ C."/>
            <person name="Tyler B."/>
            <person name="Panabieres F."/>
            <person name="Shan W."/>
            <person name="Tripathy S."/>
            <person name="Grunwald N."/>
            <person name="Machado M."/>
            <person name="Johnson C.S."/>
            <person name="Arredondo F."/>
            <person name="Hong C."/>
            <person name="Coffey M."/>
            <person name="Young S.K."/>
            <person name="Zeng Q."/>
            <person name="Gargeya S."/>
            <person name="Fitzgerald M."/>
            <person name="Abouelleil A."/>
            <person name="Alvarado L."/>
            <person name="Chapman S.B."/>
            <person name="Gainer-Dewar J."/>
            <person name="Goldberg J."/>
            <person name="Griggs A."/>
            <person name="Gujja S."/>
            <person name="Hansen M."/>
            <person name="Howarth C."/>
            <person name="Imamovic A."/>
            <person name="Ireland A."/>
            <person name="Larimer J."/>
            <person name="McCowan C."/>
            <person name="Murphy C."/>
            <person name="Pearson M."/>
            <person name="Poon T.W."/>
            <person name="Priest M."/>
            <person name="Roberts A."/>
            <person name="Saif S."/>
            <person name="Shea T."/>
            <person name="Sykes S."/>
            <person name="Wortman J."/>
            <person name="Nusbaum C."/>
            <person name="Birren B."/>
        </authorList>
    </citation>
    <scope>NUCLEOTIDE SEQUENCE [LARGE SCALE GENOMIC DNA]</scope>
    <source>
        <strain evidence="1">CJ02B3</strain>
    </source>
</reference>
<accession>W2JWP4</accession>
<evidence type="ECO:0000313" key="2">
    <source>
        <dbReference type="EMBL" id="ETL50776.1"/>
    </source>
</evidence>